<dbReference type="InterPro" id="IPR011701">
    <property type="entry name" value="MFS"/>
</dbReference>
<dbReference type="Gene3D" id="1.20.1250.20">
    <property type="entry name" value="MFS general substrate transporter like domains"/>
    <property type="match status" value="1"/>
</dbReference>
<comment type="subcellular location">
    <subcellularLocation>
        <location evidence="1">Membrane</location>
        <topology evidence="1">Multi-pass membrane protein</topology>
    </subcellularLocation>
</comment>
<dbReference type="PANTHER" id="PTHR23501:SF199">
    <property type="entry name" value="MFS EFFLUX TRANSPORTER INPD-RELATED"/>
    <property type="match status" value="1"/>
</dbReference>
<dbReference type="RefSeq" id="XP_058304675.1">
    <property type="nucleotide sequence ID" value="XM_058457776.1"/>
</dbReference>
<dbReference type="AlphaFoldDB" id="A0A9W9J7F1"/>
<protein>
    <recommendedName>
        <fullName evidence="9">Major facilitator superfamily (MFS) profile domain-containing protein</fullName>
    </recommendedName>
</protein>
<dbReference type="SUPFAM" id="SSF103473">
    <property type="entry name" value="MFS general substrate transporter"/>
    <property type="match status" value="1"/>
</dbReference>
<evidence type="ECO:0000313" key="7">
    <source>
        <dbReference type="EMBL" id="KAJ5191735.1"/>
    </source>
</evidence>
<dbReference type="GO" id="GO:0022857">
    <property type="term" value="F:transmembrane transporter activity"/>
    <property type="evidence" value="ECO:0007669"/>
    <property type="project" value="InterPro"/>
</dbReference>
<comment type="caution">
    <text evidence="7">The sequence shown here is derived from an EMBL/GenBank/DDBJ whole genome shotgun (WGS) entry which is preliminary data.</text>
</comment>
<feature type="transmembrane region" description="Helical" evidence="6">
    <location>
        <begin position="60"/>
        <end position="82"/>
    </location>
</feature>
<keyword evidence="3 6" id="KW-0812">Transmembrane</keyword>
<accession>A0A9W9J7F1</accession>
<evidence type="ECO:0000256" key="2">
    <source>
        <dbReference type="ARBA" id="ARBA00007520"/>
    </source>
</evidence>
<dbReference type="GO" id="GO:0005886">
    <property type="term" value="C:plasma membrane"/>
    <property type="evidence" value="ECO:0007669"/>
    <property type="project" value="TreeGrafter"/>
</dbReference>
<comment type="similarity">
    <text evidence="2">Belongs to the major facilitator superfamily. TCR/Tet family.</text>
</comment>
<keyword evidence="5 6" id="KW-0472">Membrane</keyword>
<reference evidence="7" key="2">
    <citation type="journal article" date="2023" name="IMA Fungus">
        <title>Comparative genomic study of the Penicillium genus elucidates a diverse pangenome and 15 lateral gene transfer events.</title>
        <authorList>
            <person name="Petersen C."/>
            <person name="Sorensen T."/>
            <person name="Nielsen M.R."/>
            <person name="Sondergaard T.E."/>
            <person name="Sorensen J.L."/>
            <person name="Fitzpatrick D.A."/>
            <person name="Frisvad J.C."/>
            <person name="Nielsen K.L."/>
        </authorList>
    </citation>
    <scope>NUCLEOTIDE SEQUENCE</scope>
    <source>
        <strain evidence="7">IBT 15544</strain>
    </source>
</reference>
<evidence type="ECO:0000256" key="3">
    <source>
        <dbReference type="ARBA" id="ARBA00022692"/>
    </source>
</evidence>
<name>A0A9W9J7F1_9EURO</name>
<keyword evidence="8" id="KW-1185">Reference proteome</keyword>
<evidence type="ECO:0000256" key="1">
    <source>
        <dbReference type="ARBA" id="ARBA00004141"/>
    </source>
</evidence>
<evidence type="ECO:0000256" key="5">
    <source>
        <dbReference type="ARBA" id="ARBA00023136"/>
    </source>
</evidence>
<reference evidence="7" key="1">
    <citation type="submission" date="2022-12" db="EMBL/GenBank/DDBJ databases">
        <authorList>
            <person name="Petersen C."/>
        </authorList>
    </citation>
    <scope>NUCLEOTIDE SEQUENCE</scope>
    <source>
        <strain evidence="7">IBT 15544</strain>
    </source>
</reference>
<keyword evidence="4 6" id="KW-1133">Transmembrane helix</keyword>
<organism evidence="7 8">
    <name type="scientific">Penicillium cinerascens</name>
    <dbReference type="NCBI Taxonomy" id="70096"/>
    <lineage>
        <taxon>Eukaryota</taxon>
        <taxon>Fungi</taxon>
        <taxon>Dikarya</taxon>
        <taxon>Ascomycota</taxon>
        <taxon>Pezizomycotina</taxon>
        <taxon>Eurotiomycetes</taxon>
        <taxon>Eurotiomycetidae</taxon>
        <taxon>Eurotiales</taxon>
        <taxon>Aspergillaceae</taxon>
        <taxon>Penicillium</taxon>
    </lineage>
</organism>
<evidence type="ECO:0000256" key="6">
    <source>
        <dbReference type="SAM" id="Phobius"/>
    </source>
</evidence>
<dbReference type="PANTHER" id="PTHR23501">
    <property type="entry name" value="MAJOR FACILITATOR SUPERFAMILY"/>
    <property type="match status" value="1"/>
</dbReference>
<evidence type="ECO:0000313" key="8">
    <source>
        <dbReference type="Proteomes" id="UP001150904"/>
    </source>
</evidence>
<dbReference type="EMBL" id="JAPQKR010000016">
    <property type="protein sequence ID" value="KAJ5191735.1"/>
    <property type="molecule type" value="Genomic_DNA"/>
</dbReference>
<dbReference type="InterPro" id="IPR036259">
    <property type="entry name" value="MFS_trans_sf"/>
</dbReference>
<evidence type="ECO:0008006" key="9">
    <source>
        <dbReference type="Google" id="ProtNLM"/>
    </source>
</evidence>
<dbReference type="Proteomes" id="UP001150904">
    <property type="component" value="Unassembled WGS sequence"/>
</dbReference>
<evidence type="ECO:0000256" key="4">
    <source>
        <dbReference type="ARBA" id="ARBA00022989"/>
    </source>
</evidence>
<dbReference type="Pfam" id="PF07690">
    <property type="entry name" value="MFS_1"/>
    <property type="match status" value="1"/>
</dbReference>
<gene>
    <name evidence="7" type="ORF">N7498_010720</name>
</gene>
<proteinExistence type="inferred from homology"/>
<dbReference type="GeneID" id="83185077"/>
<sequence>MASSMTEVKTDEQHVASWVSGDANSNEFAGSTGRPATTFDAISDHASLRGEAEYPTGAKFWLLMLTLAAVLILSSVDMNIVATAVPSITDYFHTVADVGWYSSAFRLCQCSFQFVLGKGYKLFSIKFAALRGGQYVHHAHRWEGCSWTRIFVQSTPLRRRPMSTGVMGAVEGLATLSAPLLGGAIVQSIGWRWCFYINAPLGAVTLVLTMCCFSDTIPRSQLGRWAWLPYCSAQVDSTVAAVDRYSATIESRMPSESLLSISTPTLFIDEDLNAASVSQKCFIRSILTKVKAPRFKLIAPGLEVPHNKIAFARRQKFTDIPREDSGKNIPPVLLFVSTDSSRMNDLIPTGLYSESLHRCDYDTEEAGFRLLLPFTLRPDFRDEEEARMSGGRLVTSGSFTELFQHGFSPFGGERRAQRLERLFQRWTELIESGVWTVGKDGVEGGIDKFRDADNGNGAWMGYWIAPDW</sequence>
<dbReference type="OrthoDB" id="3029470at2759"/>